<evidence type="ECO:0000256" key="6">
    <source>
        <dbReference type="SAM" id="Phobius"/>
    </source>
</evidence>
<dbReference type="EMBL" id="CP004006">
    <property type="protein sequence ID" value="AHE68410.1"/>
    <property type="molecule type" value="Genomic_DNA"/>
</dbReference>
<evidence type="ECO:0000313" key="9">
    <source>
        <dbReference type="Proteomes" id="UP000018838"/>
    </source>
</evidence>
<dbReference type="InterPro" id="IPR036259">
    <property type="entry name" value="MFS_trans_sf"/>
</dbReference>
<feature type="transmembrane region" description="Helical" evidence="6">
    <location>
        <begin position="384"/>
        <end position="408"/>
    </location>
</feature>
<dbReference type="InterPro" id="IPR050189">
    <property type="entry name" value="MFS_Efflux_Transporters"/>
</dbReference>
<dbReference type="PATRIC" id="fig|1268635.3.peg.2960"/>
<dbReference type="InterPro" id="IPR011701">
    <property type="entry name" value="MFS"/>
</dbReference>
<accession>W0BEX1</accession>
<feature type="transmembrane region" description="Helical" evidence="6">
    <location>
        <begin position="288"/>
        <end position="310"/>
    </location>
</feature>
<dbReference type="KEGG" id="lok:Loa_02882"/>
<keyword evidence="2" id="KW-1003">Cell membrane</keyword>
<dbReference type="SUPFAM" id="SSF103473">
    <property type="entry name" value="MFS general substrate transporter"/>
    <property type="match status" value="1"/>
</dbReference>
<dbReference type="Gene3D" id="1.20.1250.20">
    <property type="entry name" value="MFS general substrate transporter like domains"/>
    <property type="match status" value="2"/>
</dbReference>
<feature type="transmembrane region" description="Helical" evidence="6">
    <location>
        <begin position="316"/>
        <end position="335"/>
    </location>
</feature>
<feature type="transmembrane region" description="Helical" evidence="6">
    <location>
        <begin position="261"/>
        <end position="281"/>
    </location>
</feature>
<feature type="transmembrane region" description="Helical" evidence="6">
    <location>
        <begin position="21"/>
        <end position="39"/>
    </location>
</feature>
<keyword evidence="3 6" id="KW-0812">Transmembrane</keyword>
<dbReference type="AlphaFoldDB" id="W0BEX1"/>
<feature type="transmembrane region" description="Helical" evidence="6">
    <location>
        <begin position="59"/>
        <end position="79"/>
    </location>
</feature>
<evidence type="ECO:0000256" key="1">
    <source>
        <dbReference type="ARBA" id="ARBA00004651"/>
    </source>
</evidence>
<organism evidence="8 9">
    <name type="scientific">Legionella oakridgensis ATCC 33761 = DSM 21215</name>
    <dbReference type="NCBI Taxonomy" id="1268635"/>
    <lineage>
        <taxon>Bacteria</taxon>
        <taxon>Pseudomonadati</taxon>
        <taxon>Pseudomonadota</taxon>
        <taxon>Gammaproteobacteria</taxon>
        <taxon>Legionellales</taxon>
        <taxon>Legionellaceae</taxon>
        <taxon>Legionella</taxon>
    </lineage>
</organism>
<dbReference type="Proteomes" id="UP000018838">
    <property type="component" value="Chromosome"/>
</dbReference>
<keyword evidence="9" id="KW-1185">Reference proteome</keyword>
<gene>
    <name evidence="8" type="ORF">Loa_02882</name>
</gene>
<evidence type="ECO:0000259" key="7">
    <source>
        <dbReference type="PROSITE" id="PS50850"/>
    </source>
</evidence>
<dbReference type="Pfam" id="PF07690">
    <property type="entry name" value="MFS_1"/>
    <property type="match status" value="1"/>
</dbReference>
<keyword evidence="4 6" id="KW-1133">Transmembrane helix</keyword>
<evidence type="ECO:0000256" key="2">
    <source>
        <dbReference type="ARBA" id="ARBA00022475"/>
    </source>
</evidence>
<dbReference type="eggNOG" id="COG2223">
    <property type="taxonomic scope" value="Bacteria"/>
</dbReference>
<comment type="subcellular location">
    <subcellularLocation>
        <location evidence="1">Cell membrane</location>
        <topology evidence="1">Multi-pass membrane protein</topology>
    </subcellularLocation>
</comment>
<proteinExistence type="predicted"/>
<dbReference type="HOGENOM" id="CLU_001265_62_2_6"/>
<feature type="transmembrane region" description="Helical" evidence="6">
    <location>
        <begin position="347"/>
        <end position="372"/>
    </location>
</feature>
<feature type="transmembrane region" description="Helical" evidence="6">
    <location>
        <begin position="91"/>
        <end position="110"/>
    </location>
</feature>
<feature type="transmembrane region" description="Helical" evidence="6">
    <location>
        <begin position="183"/>
        <end position="202"/>
    </location>
</feature>
<name>W0BEX1_9GAMM</name>
<protein>
    <submittedName>
        <fullName evidence="8">Arabinose efflux permease</fullName>
    </submittedName>
</protein>
<keyword evidence="5 6" id="KW-0472">Membrane</keyword>
<reference evidence="8 9" key="1">
    <citation type="journal article" date="2013" name="Int. J. Med. Microbiol.">
        <title>Legionella oakridgensis ATCC 33761 genome sequence and phenotypic characterization reveals its replication capacity in amoebae.</title>
        <authorList>
            <person name="Brzuszkiewicz E."/>
            <person name="Schulz T."/>
            <person name="Rydzewski K."/>
            <person name="Daniel R."/>
            <person name="Gillmaier N."/>
            <person name="Dittmann C."/>
            <person name="Holland G."/>
            <person name="Schunder E."/>
            <person name="Lautner M."/>
            <person name="Eisenreich W."/>
            <person name="Luck C."/>
            <person name="Heuner K."/>
        </authorList>
    </citation>
    <scope>NUCLEOTIDE SEQUENCE [LARGE SCALE GENOMIC DNA]</scope>
    <source>
        <strain>OR-10</strain>
        <strain evidence="9">ATCC 33761</strain>
    </source>
</reference>
<feature type="domain" description="Major facilitator superfamily (MFS) profile" evidence="7">
    <location>
        <begin position="22"/>
        <end position="418"/>
    </location>
</feature>
<evidence type="ECO:0000256" key="5">
    <source>
        <dbReference type="ARBA" id="ARBA00023136"/>
    </source>
</evidence>
<evidence type="ECO:0000256" key="4">
    <source>
        <dbReference type="ARBA" id="ARBA00022989"/>
    </source>
</evidence>
<dbReference type="PANTHER" id="PTHR43124:SF3">
    <property type="entry name" value="CHLORAMPHENICOL EFFLUX PUMP RV0191"/>
    <property type="match status" value="1"/>
</dbReference>
<evidence type="ECO:0000313" key="8">
    <source>
        <dbReference type="EMBL" id="AHE68410.1"/>
    </source>
</evidence>
<dbReference type="PROSITE" id="PS50850">
    <property type="entry name" value="MFS"/>
    <property type="match status" value="1"/>
</dbReference>
<feature type="transmembrane region" description="Helical" evidence="6">
    <location>
        <begin position="116"/>
        <end position="137"/>
    </location>
</feature>
<dbReference type="GO" id="GO:0005886">
    <property type="term" value="C:plasma membrane"/>
    <property type="evidence" value="ECO:0007669"/>
    <property type="project" value="UniProtKB-SubCell"/>
</dbReference>
<dbReference type="InterPro" id="IPR020846">
    <property type="entry name" value="MFS_dom"/>
</dbReference>
<dbReference type="GO" id="GO:0022857">
    <property type="term" value="F:transmembrane transporter activity"/>
    <property type="evidence" value="ECO:0007669"/>
    <property type="project" value="InterPro"/>
</dbReference>
<feature type="transmembrane region" description="Helical" evidence="6">
    <location>
        <begin position="223"/>
        <end position="241"/>
    </location>
</feature>
<feature type="transmembrane region" description="Helical" evidence="6">
    <location>
        <begin position="149"/>
        <end position="177"/>
    </location>
</feature>
<dbReference type="PANTHER" id="PTHR43124">
    <property type="entry name" value="PURINE EFFLUX PUMP PBUE"/>
    <property type="match status" value="1"/>
</dbReference>
<sequence length="425" mass="46827">MIEMRLNDFFPGNKMFISQSLVWFVWLIASIFYAYQYLLRVMPNIMLVDLMQQFNIDTTIFGQFSGIYYIGYSLMHLPIGIMLDRYGPRKVMTGCILLTVIGLLPIIFAKQWMYPILGRALIGIGSSAAILGVFKIIRMTFTEQRFTRMLSFSVTIGLAGAIYGGGPVSYMCALWGYKAVVQLFAAIGLVLACITYFIVPDIKSNHKATILADIKAVFTNRKVLLVCFSAGMMVGPLEGFADVWGSQFLKHIYGFETTTANYLPSIIFVGMCFGAPVLSLIAEKTGYYLGTIIGAACAMFIIFTLLVTGGLTIESITIDFILVGIGCSYQILAIYKASTYVSENIAGLTTAVANMIIMSFGYAFHSIIGFIIHAYGGPEVHQSFAYGISVIPITLFLGMMGFLALGFLDRITFRKLSVNANKSII</sequence>
<evidence type="ECO:0000256" key="3">
    <source>
        <dbReference type="ARBA" id="ARBA00022692"/>
    </source>
</evidence>